<feature type="compositionally biased region" description="Low complexity" evidence="1">
    <location>
        <begin position="84"/>
        <end position="110"/>
    </location>
</feature>
<dbReference type="AlphaFoldDB" id="A0A560E622"/>
<dbReference type="EMBL" id="VITK01000002">
    <property type="protein sequence ID" value="TWB04776.1"/>
    <property type="molecule type" value="Genomic_DNA"/>
</dbReference>
<keyword evidence="2" id="KW-0472">Membrane</keyword>
<sequence length="245" mass="25707">MTLLDKIRNTGHGTWREFSAALETHLDAITGASAGILTRAVSGEVGEFMRQRVRQSRNAVLRQFAATLAVSALLGLAGLTGASAQSGSPAPDQGKAAAQPADAAAKDAAQNQRRTDEFAEAAQVINGPAGNPECVWLGRRVVRLMWRDDLDTAFRHLDLYDRFGCPGGHIQAAFRCLTRFGGQIDPKVAETLDSRVHACWINPASQPQQAAAAASQPAAPAANAAQPQPAASPSPATSPTPAPQK</sequence>
<evidence type="ECO:0008006" key="5">
    <source>
        <dbReference type="Google" id="ProtNLM"/>
    </source>
</evidence>
<feature type="region of interest" description="Disordered" evidence="1">
    <location>
        <begin position="205"/>
        <end position="245"/>
    </location>
</feature>
<protein>
    <recommendedName>
        <fullName evidence="5">Beta-1-3, beta-1-6-glucan biosynthesis protein</fullName>
    </recommendedName>
</protein>
<feature type="compositionally biased region" description="Low complexity" evidence="1">
    <location>
        <begin position="205"/>
        <end position="229"/>
    </location>
</feature>
<comment type="caution">
    <text evidence="3">The sequence shown here is derived from an EMBL/GenBank/DDBJ whole genome shotgun (WGS) entry which is preliminary data.</text>
</comment>
<gene>
    <name evidence="3" type="ORF">FBZ96_1021257</name>
</gene>
<accession>A0A560E622</accession>
<organism evidence="3 4">
    <name type="scientific">Bradyrhizobium stylosanthis</name>
    <dbReference type="NCBI Taxonomy" id="1803665"/>
    <lineage>
        <taxon>Bacteria</taxon>
        <taxon>Pseudomonadati</taxon>
        <taxon>Pseudomonadota</taxon>
        <taxon>Alphaproteobacteria</taxon>
        <taxon>Hyphomicrobiales</taxon>
        <taxon>Nitrobacteraceae</taxon>
        <taxon>Bradyrhizobium</taxon>
    </lineage>
</organism>
<keyword evidence="2" id="KW-1133">Transmembrane helix</keyword>
<feature type="transmembrane region" description="Helical" evidence="2">
    <location>
        <begin position="59"/>
        <end position="79"/>
    </location>
</feature>
<reference evidence="3 4" key="1">
    <citation type="submission" date="2019-06" db="EMBL/GenBank/DDBJ databases">
        <title>Genomic Encyclopedia of Type Strains, Phase IV (KMG-V): Genome sequencing to study the core and pangenomes of soil and plant-associated prokaryotes.</title>
        <authorList>
            <person name="Whitman W."/>
        </authorList>
    </citation>
    <scope>NUCLEOTIDE SEQUENCE [LARGE SCALE GENOMIC DNA]</scope>
    <source>
        <strain evidence="3 4">BR 510</strain>
    </source>
</reference>
<keyword evidence="4" id="KW-1185">Reference proteome</keyword>
<dbReference type="Proteomes" id="UP000319949">
    <property type="component" value="Unassembled WGS sequence"/>
</dbReference>
<proteinExistence type="predicted"/>
<evidence type="ECO:0000313" key="4">
    <source>
        <dbReference type="Proteomes" id="UP000319949"/>
    </source>
</evidence>
<evidence type="ECO:0000313" key="3">
    <source>
        <dbReference type="EMBL" id="TWB04776.1"/>
    </source>
</evidence>
<dbReference type="STRING" id="1803665.GCA_001641335_01274"/>
<name>A0A560E622_9BRAD</name>
<feature type="region of interest" description="Disordered" evidence="1">
    <location>
        <begin position="84"/>
        <end position="115"/>
    </location>
</feature>
<keyword evidence="2" id="KW-0812">Transmembrane</keyword>
<feature type="compositionally biased region" description="Pro residues" evidence="1">
    <location>
        <begin position="230"/>
        <end position="245"/>
    </location>
</feature>
<evidence type="ECO:0000256" key="1">
    <source>
        <dbReference type="SAM" id="MobiDB-lite"/>
    </source>
</evidence>
<evidence type="ECO:0000256" key="2">
    <source>
        <dbReference type="SAM" id="Phobius"/>
    </source>
</evidence>